<proteinExistence type="predicted"/>
<dbReference type="AlphaFoldDB" id="A0A5P2G2Z6"/>
<dbReference type="KEGG" id="arac:E0W69_005695"/>
<protein>
    <submittedName>
        <fullName evidence="2">Uncharacterized protein</fullName>
    </submittedName>
</protein>
<dbReference type="Proteomes" id="UP000292424">
    <property type="component" value="Chromosome"/>
</dbReference>
<organism evidence="2 3">
    <name type="scientific">Rhizosphaericola mali</name>
    <dbReference type="NCBI Taxonomy" id="2545455"/>
    <lineage>
        <taxon>Bacteria</taxon>
        <taxon>Pseudomonadati</taxon>
        <taxon>Bacteroidota</taxon>
        <taxon>Chitinophagia</taxon>
        <taxon>Chitinophagales</taxon>
        <taxon>Chitinophagaceae</taxon>
        <taxon>Rhizosphaericola</taxon>
    </lineage>
</organism>
<name>A0A5P2G2Z6_9BACT</name>
<keyword evidence="1" id="KW-0732">Signal</keyword>
<gene>
    <name evidence="2" type="ORF">E0W69_005695</name>
</gene>
<dbReference type="RefSeq" id="WP_131329067.1">
    <property type="nucleotide sequence ID" value="NZ_CP044016.1"/>
</dbReference>
<keyword evidence="3" id="KW-1185">Reference proteome</keyword>
<evidence type="ECO:0000313" key="2">
    <source>
        <dbReference type="EMBL" id="QES88180.1"/>
    </source>
</evidence>
<evidence type="ECO:0000313" key="3">
    <source>
        <dbReference type="Proteomes" id="UP000292424"/>
    </source>
</evidence>
<sequence>MKAFLFKIFTLFTLCILLLNVQSQAQVVNDDDSTELVDEDYIPVSQKANTVSGRWYGIGNVVTDRNTNSYLCELIITEKKGGLVTGFFNYFFRDGYFSVRLKGSYKKDAQQFKFNPLIVLFHQTTKASIGVDVAMSGNFFLNVLKNDTALTGFLMPTKNDRYLVPPINVKFTKLPKNAPSLKQRIKDKPLLLEGTEDEIRRIANGENIHDEDHSLTFKDKETHFGKDSLHFNNSNNTSKLSDKLTFKENKQEQYQNDSLHFDKNNLSNNPYQNDSLRFAKNNGVTNHQGDSLFFKKAKNNTQRDSLHFEKKQNAIQPNIVIQQNTTIEKQLVDLYKSRKNNIAKDFVVKDDSVTVQLYDNGEYDKDVVSVFFNGKIIAAHKELSTRIPIKFVVHLSKGDPKKNELTLFADNLGEIPPNSALMIVTDTKGTRYEVNLDSDFSKNASILLKVQD</sequence>
<feature type="signal peptide" evidence="1">
    <location>
        <begin position="1"/>
        <end position="25"/>
    </location>
</feature>
<dbReference type="EMBL" id="CP044016">
    <property type="protein sequence ID" value="QES88180.1"/>
    <property type="molecule type" value="Genomic_DNA"/>
</dbReference>
<evidence type="ECO:0000256" key="1">
    <source>
        <dbReference type="SAM" id="SignalP"/>
    </source>
</evidence>
<feature type="chain" id="PRO_5024283996" evidence="1">
    <location>
        <begin position="26"/>
        <end position="452"/>
    </location>
</feature>
<reference evidence="2 3" key="1">
    <citation type="submission" date="2019-09" db="EMBL/GenBank/DDBJ databases">
        <title>Complete genome sequence of Arachidicoccus sp. B3-10 isolated from apple orchard soil.</title>
        <authorList>
            <person name="Kim H.S."/>
            <person name="Han K.-I."/>
            <person name="Suh M.K."/>
            <person name="Lee K.C."/>
            <person name="Eom M.K."/>
            <person name="Kim J.-S."/>
            <person name="Kang S.W."/>
            <person name="Sin Y."/>
            <person name="Lee J.-S."/>
        </authorList>
    </citation>
    <scope>NUCLEOTIDE SEQUENCE [LARGE SCALE GENOMIC DNA]</scope>
    <source>
        <strain evidence="2 3">B3-10</strain>
    </source>
</reference>
<dbReference type="OrthoDB" id="639821at2"/>
<accession>A0A5P2G2Z6</accession>